<evidence type="ECO:0000256" key="13">
    <source>
        <dbReference type="ARBA" id="ARBA00023237"/>
    </source>
</evidence>
<keyword evidence="12" id="KW-0675">Receptor</keyword>
<dbReference type="PROSITE" id="PS52016">
    <property type="entry name" value="TONB_DEPENDENT_REC_3"/>
    <property type="match status" value="1"/>
</dbReference>
<evidence type="ECO:0000256" key="14">
    <source>
        <dbReference type="PROSITE-ProRule" id="PRU01360"/>
    </source>
</evidence>
<dbReference type="Pfam" id="PF00593">
    <property type="entry name" value="TonB_dep_Rec_b-barrel"/>
    <property type="match status" value="1"/>
</dbReference>
<dbReference type="FunFam" id="2.170.130.10:FF:000010">
    <property type="entry name" value="Ferripyoverdine receptor"/>
    <property type="match status" value="1"/>
</dbReference>
<dbReference type="SMART" id="SM00965">
    <property type="entry name" value="STN"/>
    <property type="match status" value="1"/>
</dbReference>
<proteinExistence type="inferred from homology"/>
<evidence type="ECO:0000259" key="17">
    <source>
        <dbReference type="SMART" id="SM00965"/>
    </source>
</evidence>
<comment type="subcellular location">
    <subcellularLocation>
        <location evidence="1 14">Cell outer membrane</location>
        <topology evidence="1 14">Multi-pass membrane protein</topology>
    </subcellularLocation>
</comment>
<dbReference type="InterPro" id="IPR000531">
    <property type="entry name" value="Beta-barrel_TonB"/>
</dbReference>
<accession>A0A1E2V8S0</accession>
<feature type="chain" id="PRO_5009119644" description="Secretin/TonB short N-terminal domain-containing protein" evidence="16">
    <location>
        <begin position="30"/>
        <end position="814"/>
    </location>
</feature>
<dbReference type="Gene3D" id="2.40.170.20">
    <property type="entry name" value="TonB-dependent receptor, beta-barrel domain"/>
    <property type="match status" value="1"/>
</dbReference>
<dbReference type="Gene3D" id="2.170.130.10">
    <property type="entry name" value="TonB-dependent receptor, plug domain"/>
    <property type="match status" value="1"/>
</dbReference>
<evidence type="ECO:0000256" key="15">
    <source>
        <dbReference type="RuleBase" id="RU003357"/>
    </source>
</evidence>
<evidence type="ECO:0000256" key="16">
    <source>
        <dbReference type="SAM" id="SignalP"/>
    </source>
</evidence>
<dbReference type="GO" id="GO:0009279">
    <property type="term" value="C:cell outer membrane"/>
    <property type="evidence" value="ECO:0007669"/>
    <property type="project" value="UniProtKB-SubCell"/>
</dbReference>
<keyword evidence="6 14" id="KW-0812">Transmembrane</keyword>
<dbReference type="AlphaFoldDB" id="A0A1E2V8S0"/>
<dbReference type="STRING" id="197479.BFW38_05335"/>
<reference evidence="18 19" key="1">
    <citation type="submission" date="2016-08" db="EMBL/GenBank/DDBJ databases">
        <authorList>
            <person name="Seilhamer J.J."/>
        </authorList>
    </citation>
    <scope>NUCLEOTIDE SEQUENCE [LARGE SCALE GENOMIC DNA]</scope>
    <source>
        <strain evidence="18 19">PH27A</strain>
    </source>
</reference>
<feature type="domain" description="Secretin/TonB short N-terminal" evidence="17">
    <location>
        <begin position="84"/>
        <end position="135"/>
    </location>
</feature>
<name>A0A1E2V8S0_9GAMM</name>
<evidence type="ECO:0000256" key="8">
    <source>
        <dbReference type="ARBA" id="ARBA00023004"/>
    </source>
</evidence>
<protein>
    <recommendedName>
        <fullName evidence="17">Secretin/TonB short N-terminal domain-containing protein</fullName>
    </recommendedName>
</protein>
<dbReference type="NCBIfam" id="TIGR01783">
    <property type="entry name" value="TonB-siderophor"/>
    <property type="match status" value="1"/>
</dbReference>
<dbReference type="Proteomes" id="UP000094291">
    <property type="component" value="Unassembled WGS sequence"/>
</dbReference>
<evidence type="ECO:0000256" key="3">
    <source>
        <dbReference type="ARBA" id="ARBA00022448"/>
    </source>
</evidence>
<keyword evidence="5" id="KW-0410">Iron transport</keyword>
<keyword evidence="3 14" id="KW-0813">Transport</keyword>
<dbReference type="Pfam" id="PF07715">
    <property type="entry name" value="Plug"/>
    <property type="match status" value="1"/>
</dbReference>
<keyword evidence="11 14" id="KW-0472">Membrane</keyword>
<evidence type="ECO:0000256" key="5">
    <source>
        <dbReference type="ARBA" id="ARBA00022496"/>
    </source>
</evidence>
<dbReference type="InterPro" id="IPR039426">
    <property type="entry name" value="TonB-dep_rcpt-like"/>
</dbReference>
<keyword evidence="10 15" id="KW-0798">TonB box</keyword>
<dbReference type="InterPro" id="IPR037066">
    <property type="entry name" value="Plug_dom_sf"/>
</dbReference>
<evidence type="ECO:0000313" key="19">
    <source>
        <dbReference type="Proteomes" id="UP000094291"/>
    </source>
</evidence>
<comment type="caution">
    <text evidence="18">The sequence shown here is derived from an EMBL/GenBank/DDBJ whole genome shotgun (WGS) entry which is preliminary data.</text>
</comment>
<sequence>MSRLEPYRGLALGSLTMALSLSMSTPAIAESTHAENTLAESSASEDSVSIQHNTVTQADRMAHYQLSSGPLGQRLNQLAAQHGLALSYDPSLTQGLQSAPLEGRYTPRQAMAQLLRHTDLQLVDHHDGTFSLKTVPNTSPQNLDTMTVTGSRTPARYTAESTSAATKMSLSMRETPQAVSVITQQQLEDQGLDNIEDALLTTPGITLTKAGSSRPTFYARGFSVSNISYDNVPTSISNFAFGLIDGVDTAVFDRVEIVRGASGLMQGTGNPSAYINLVRKRPTHEFQGYVQGQAGRWDNQRGELDISGPLTAGGQVRGRLVAAYQDHDSFMEDMGERKRVFYGILEADLTPQTLLSLSVTQQKTDRDNSWGLQPYGLSRSSNLSPEWAYNDTDNRFYSLELSHHFSNDWKIQFSANHITSDADFVGTYYAGDLDLSTGDGLSIYDGSIYHNDEKQTGLDLFATGGFTLAGQAHELLVGIDHRWRDFTPWGQYGLASHPINVYTWDNSTLPAPERGKLSRGNWDYHDKQSSVYATARWHLSDPLSLITGARVTDWDYEQHTGTSHYEVDHEITPFIGAIYDLNAQYSLYGSYTSIFEPQNAYDINGDLLDPIEGHSYEVGIKGEFNDGLLNATLALYRIDQVNRAQTDYDGPSPCPGNPTSTYCSEDSGKVRSQGIELELSGQLTPATQASFGYTFNRNQYEKDAENKGDTFNTQLPKHLLRLSLRHELNAQWVVGGSLQAQSRIYEGSASRTVEQSGYYVANLMAGWAPTEQLSFRVNLNNLFDREYYEALGSANSLNAYGNPRNLLLTARYEL</sequence>
<comment type="similarity">
    <text evidence="2 14 15">Belongs to the TonB-dependent receptor family.</text>
</comment>
<dbReference type="GO" id="GO:0015344">
    <property type="term" value="F:siderophore uptake transmembrane transporter activity"/>
    <property type="evidence" value="ECO:0007669"/>
    <property type="project" value="TreeGrafter"/>
</dbReference>
<dbReference type="SUPFAM" id="SSF56935">
    <property type="entry name" value="Porins"/>
    <property type="match status" value="1"/>
</dbReference>
<evidence type="ECO:0000256" key="12">
    <source>
        <dbReference type="ARBA" id="ARBA00023170"/>
    </source>
</evidence>
<keyword evidence="13 14" id="KW-0998">Cell outer membrane</keyword>
<evidence type="ECO:0000256" key="1">
    <source>
        <dbReference type="ARBA" id="ARBA00004571"/>
    </source>
</evidence>
<organism evidence="18 19">
    <name type="scientific">Terasakiispira papahanaumokuakeensis</name>
    <dbReference type="NCBI Taxonomy" id="197479"/>
    <lineage>
        <taxon>Bacteria</taxon>
        <taxon>Pseudomonadati</taxon>
        <taxon>Pseudomonadota</taxon>
        <taxon>Gammaproteobacteria</taxon>
        <taxon>Oceanospirillales</taxon>
        <taxon>Terasakiispira</taxon>
    </lineage>
</organism>
<dbReference type="Gene3D" id="3.55.50.30">
    <property type="match status" value="1"/>
</dbReference>
<keyword evidence="9" id="KW-0406">Ion transport</keyword>
<evidence type="ECO:0000256" key="11">
    <source>
        <dbReference type="ARBA" id="ARBA00023136"/>
    </source>
</evidence>
<dbReference type="OrthoDB" id="6127007at2"/>
<feature type="signal peptide" evidence="16">
    <location>
        <begin position="1"/>
        <end position="29"/>
    </location>
</feature>
<evidence type="ECO:0000313" key="18">
    <source>
        <dbReference type="EMBL" id="ODC03055.1"/>
    </source>
</evidence>
<evidence type="ECO:0000256" key="6">
    <source>
        <dbReference type="ARBA" id="ARBA00022692"/>
    </source>
</evidence>
<evidence type="ECO:0000256" key="9">
    <source>
        <dbReference type="ARBA" id="ARBA00023065"/>
    </source>
</evidence>
<dbReference type="EMBL" id="MDTQ01000001">
    <property type="protein sequence ID" value="ODC03055.1"/>
    <property type="molecule type" value="Genomic_DNA"/>
</dbReference>
<dbReference type="RefSeq" id="WP_068997450.1">
    <property type="nucleotide sequence ID" value="NZ_MDTQ01000001.1"/>
</dbReference>
<dbReference type="InterPro" id="IPR036942">
    <property type="entry name" value="Beta-barrel_TonB_sf"/>
</dbReference>
<evidence type="ECO:0000256" key="2">
    <source>
        <dbReference type="ARBA" id="ARBA00009810"/>
    </source>
</evidence>
<dbReference type="InterPro" id="IPR010105">
    <property type="entry name" value="TonB_sidphr_rcpt"/>
</dbReference>
<gene>
    <name evidence="18" type="ORF">BFW38_05335</name>
</gene>
<dbReference type="InterPro" id="IPR011662">
    <property type="entry name" value="Secretin/TonB_short_N"/>
</dbReference>
<keyword evidence="7 16" id="KW-0732">Signal</keyword>
<dbReference type="GO" id="GO:0038023">
    <property type="term" value="F:signaling receptor activity"/>
    <property type="evidence" value="ECO:0007669"/>
    <property type="project" value="InterPro"/>
</dbReference>
<keyword evidence="19" id="KW-1185">Reference proteome</keyword>
<evidence type="ECO:0000256" key="7">
    <source>
        <dbReference type="ARBA" id="ARBA00022729"/>
    </source>
</evidence>
<dbReference type="PANTHER" id="PTHR32552">
    <property type="entry name" value="FERRICHROME IRON RECEPTOR-RELATED"/>
    <property type="match status" value="1"/>
</dbReference>
<dbReference type="PANTHER" id="PTHR32552:SF74">
    <property type="entry name" value="HYDROXAMATE SIDEROPHORE RECEPTOR FHUE"/>
    <property type="match status" value="1"/>
</dbReference>
<keyword evidence="4 14" id="KW-1134">Transmembrane beta strand</keyword>
<keyword evidence="8" id="KW-0408">Iron</keyword>
<evidence type="ECO:0000256" key="4">
    <source>
        <dbReference type="ARBA" id="ARBA00022452"/>
    </source>
</evidence>
<dbReference type="GO" id="GO:0015891">
    <property type="term" value="P:siderophore transport"/>
    <property type="evidence" value="ECO:0007669"/>
    <property type="project" value="InterPro"/>
</dbReference>
<evidence type="ECO:0000256" key="10">
    <source>
        <dbReference type="ARBA" id="ARBA00023077"/>
    </source>
</evidence>
<dbReference type="InterPro" id="IPR012910">
    <property type="entry name" value="Plug_dom"/>
</dbReference>
<dbReference type="CDD" id="cd01347">
    <property type="entry name" value="ligand_gated_channel"/>
    <property type="match status" value="1"/>
</dbReference>